<gene>
    <name evidence="3" type="ORF">RchiOBHm_Chr7g0220451</name>
</gene>
<protein>
    <submittedName>
        <fullName evidence="3">Putative RNA-directed RNA polymerase</fullName>
        <ecNumber evidence="3">2.7.7.48</ecNumber>
    </submittedName>
</protein>
<name>A0A2P6PCS7_ROSCH</name>
<keyword evidence="3" id="KW-0696">RNA-directed RNA polymerase</keyword>
<accession>A0A2P6PCS7</accession>
<dbReference type="EC" id="2.7.7.48" evidence="3"/>
<keyword evidence="4" id="KW-1185">Reference proteome</keyword>
<dbReference type="Proteomes" id="UP000238479">
    <property type="component" value="Chromosome 7"/>
</dbReference>
<evidence type="ECO:0000313" key="4">
    <source>
        <dbReference type="Proteomes" id="UP000238479"/>
    </source>
</evidence>
<dbReference type="InterPro" id="IPR057298">
    <property type="entry name" value="RDR6-like_RBD"/>
</dbReference>
<dbReference type="InterPro" id="IPR057297">
    <property type="entry name" value="RDR6-like_2nd"/>
</dbReference>
<evidence type="ECO:0000259" key="1">
    <source>
        <dbReference type="Pfam" id="PF24572"/>
    </source>
</evidence>
<dbReference type="GO" id="GO:0003968">
    <property type="term" value="F:RNA-directed RNA polymerase activity"/>
    <property type="evidence" value="ECO:0007669"/>
    <property type="project" value="UniProtKB-KW"/>
</dbReference>
<dbReference type="Pfam" id="PF24577">
    <property type="entry name" value="RDR6_2nd"/>
    <property type="match status" value="1"/>
</dbReference>
<dbReference type="Pfam" id="PF24572">
    <property type="entry name" value="RBD_RDR6"/>
    <property type="match status" value="1"/>
</dbReference>
<proteinExistence type="predicted"/>
<dbReference type="Gramene" id="PRQ19734">
    <property type="protein sequence ID" value="PRQ19734"/>
    <property type="gene ID" value="RchiOBHm_Chr7g0220451"/>
</dbReference>
<reference evidence="3 4" key="1">
    <citation type="journal article" date="2018" name="Nat. Genet.">
        <title>The Rosa genome provides new insights in the design of modern roses.</title>
        <authorList>
            <person name="Bendahmane M."/>
        </authorList>
    </citation>
    <scope>NUCLEOTIDE SEQUENCE [LARGE SCALE GENOMIC DNA]</scope>
    <source>
        <strain evidence="4">cv. Old Blush</strain>
    </source>
</reference>
<evidence type="ECO:0000313" key="3">
    <source>
        <dbReference type="EMBL" id="PRQ19734.1"/>
    </source>
</evidence>
<comment type="caution">
    <text evidence="3">The sequence shown here is derived from an EMBL/GenBank/DDBJ whole genome shotgun (WGS) entry which is preliminary data.</text>
</comment>
<organism evidence="3 4">
    <name type="scientific">Rosa chinensis</name>
    <name type="common">China rose</name>
    <dbReference type="NCBI Taxonomy" id="74649"/>
    <lineage>
        <taxon>Eukaryota</taxon>
        <taxon>Viridiplantae</taxon>
        <taxon>Streptophyta</taxon>
        <taxon>Embryophyta</taxon>
        <taxon>Tracheophyta</taxon>
        <taxon>Spermatophyta</taxon>
        <taxon>Magnoliopsida</taxon>
        <taxon>eudicotyledons</taxon>
        <taxon>Gunneridae</taxon>
        <taxon>Pentapetalae</taxon>
        <taxon>rosids</taxon>
        <taxon>fabids</taxon>
        <taxon>Rosales</taxon>
        <taxon>Rosaceae</taxon>
        <taxon>Rosoideae</taxon>
        <taxon>Rosoideae incertae sedis</taxon>
        <taxon>Rosa</taxon>
    </lineage>
</organism>
<dbReference type="AlphaFoldDB" id="A0A2P6PCS7"/>
<feature type="domain" description="RNA-dependent RNA polymerase 6-like RNA-binding" evidence="1">
    <location>
        <begin position="5"/>
        <end position="85"/>
    </location>
</feature>
<dbReference type="EMBL" id="PDCK01000045">
    <property type="protein sequence ID" value="PRQ19734.1"/>
    <property type="molecule type" value="Genomic_DNA"/>
</dbReference>
<evidence type="ECO:0000259" key="2">
    <source>
        <dbReference type="Pfam" id="PF24577"/>
    </source>
</evidence>
<keyword evidence="3" id="KW-0808">Transferase</keyword>
<keyword evidence="3" id="KW-0548">Nucleotidyltransferase</keyword>
<feature type="domain" description="RNA-dependent RNA polymerase 6-like second" evidence="2">
    <location>
        <begin position="97"/>
        <end position="157"/>
    </location>
</feature>
<sequence>MLKQKILEAEIGLVDRCRLKTYLTPLEPVPNFKLIDTANIETTDEYKNVEEHAFVYFFSPVSVTDAMDAAGRCQLFFNNQALKASLGSERRKNEIIKIADVRFEIGNLVCLDKLFVAWRGPPYAVDFVADCFDGTMKFYFRRDATFSFKWQNKHAVIDL</sequence>
<dbReference type="STRING" id="74649.A0A2P6PCS7"/>